<evidence type="ECO:0000313" key="1">
    <source>
        <dbReference type="EMBL" id="VDN04615.1"/>
    </source>
</evidence>
<accession>A0A182EZU3</accession>
<dbReference type="Proteomes" id="UP000271087">
    <property type="component" value="Unassembled WGS sequence"/>
</dbReference>
<dbReference type="AlphaFoldDB" id="A0A182EZU3"/>
<protein>
    <submittedName>
        <fullName evidence="3">60S ribosomal protein L12</fullName>
    </submittedName>
</protein>
<keyword evidence="2" id="KW-1185">Reference proteome</keyword>
<organism evidence="3">
    <name type="scientific">Onchocerca ochengi</name>
    <name type="common">Filarial nematode worm</name>
    <dbReference type="NCBI Taxonomy" id="42157"/>
    <lineage>
        <taxon>Eukaryota</taxon>
        <taxon>Metazoa</taxon>
        <taxon>Ecdysozoa</taxon>
        <taxon>Nematoda</taxon>
        <taxon>Chromadorea</taxon>
        <taxon>Rhabditida</taxon>
        <taxon>Spirurina</taxon>
        <taxon>Spiruromorpha</taxon>
        <taxon>Filarioidea</taxon>
        <taxon>Onchocercidae</taxon>
        <taxon>Onchocerca</taxon>
    </lineage>
</organism>
<name>A0A182EZU3_ONCOC</name>
<reference evidence="3" key="1">
    <citation type="submission" date="2016-06" db="UniProtKB">
        <authorList>
            <consortium name="WormBaseParasite"/>
        </authorList>
    </citation>
    <scope>IDENTIFICATION</scope>
</reference>
<proteinExistence type="predicted"/>
<sequence length="84" mass="9375">MKLCIAGVLSAIGMRELPYAHIIICLNNKITSNEIVDVICTKIPGTGTDKDLYEIVKKNMMHGHCSVDNSYKSIDGLLRKQLKR</sequence>
<dbReference type="WBParaSite" id="nOo.2.0.1.t13705-RA">
    <property type="protein sequence ID" value="nOo.2.0.1.t13705-RA"/>
    <property type="gene ID" value="nOo.2.0.1.g13705"/>
</dbReference>
<dbReference type="OrthoDB" id="10055660at2759"/>
<dbReference type="EMBL" id="UYRW01017801">
    <property type="protein sequence ID" value="VDN04615.1"/>
    <property type="molecule type" value="Genomic_DNA"/>
</dbReference>
<evidence type="ECO:0000313" key="3">
    <source>
        <dbReference type="WBParaSite" id="nOo.2.0.1.t13705-RA"/>
    </source>
</evidence>
<reference evidence="1 2" key="2">
    <citation type="submission" date="2018-08" db="EMBL/GenBank/DDBJ databases">
        <authorList>
            <person name="Laetsch R D."/>
            <person name="Stevens L."/>
            <person name="Kumar S."/>
            <person name="Blaxter L. M."/>
        </authorList>
    </citation>
    <scope>NUCLEOTIDE SEQUENCE [LARGE SCALE GENOMIC DNA]</scope>
</reference>
<gene>
    <name evidence="1" type="ORF">NOO_LOCUS13705</name>
</gene>
<evidence type="ECO:0000313" key="2">
    <source>
        <dbReference type="Proteomes" id="UP000271087"/>
    </source>
</evidence>